<proteinExistence type="predicted"/>
<dbReference type="OrthoDB" id="2067931at2"/>
<dbReference type="AlphaFoldDB" id="A0A7V7UBN2"/>
<name>A0A7V7UBN2_9FIRM</name>
<reference evidence="3 4" key="2">
    <citation type="submission" date="2020-02" db="EMBL/GenBank/DDBJ databases">
        <title>Candidatus Galacturonibacter soehngenii shows hetero-acetogenic catabolism of galacturonic acid but lacks a canonical carbon monoxide dehydrogenase/acetyl-CoA synthase complex.</title>
        <authorList>
            <person name="Diender M."/>
            <person name="Stouten G.R."/>
            <person name="Petersen J.F."/>
            <person name="Nielsen P.H."/>
            <person name="Dueholm M.S."/>
            <person name="Pronk J.T."/>
            <person name="Van Loosdrecht M.C.M."/>
        </authorList>
    </citation>
    <scope>NUCLEOTIDE SEQUENCE [LARGE SCALE GENOMIC DNA]</scope>
    <source>
        <strain evidence="3">GalUA</strain>
    </source>
</reference>
<evidence type="ECO:0008006" key="5">
    <source>
        <dbReference type="Google" id="ProtNLM"/>
    </source>
</evidence>
<organism evidence="3 4">
    <name type="scientific">Candidatus Galacturonatibacter soehngenii</name>
    <dbReference type="NCBI Taxonomy" id="2307010"/>
    <lineage>
        <taxon>Bacteria</taxon>
        <taxon>Bacillati</taxon>
        <taxon>Bacillota</taxon>
        <taxon>Clostridia</taxon>
        <taxon>Lachnospirales</taxon>
        <taxon>Lachnospiraceae</taxon>
        <taxon>Candidatus Galacturonatibacter</taxon>
    </lineage>
</organism>
<keyword evidence="2" id="KW-0732">Signal</keyword>
<accession>A0A7V7UBN2</accession>
<evidence type="ECO:0000256" key="1">
    <source>
        <dbReference type="SAM" id="MobiDB-lite"/>
    </source>
</evidence>
<dbReference type="EMBL" id="WAGX01000005">
    <property type="protein sequence ID" value="KAB1438140.1"/>
    <property type="molecule type" value="Genomic_DNA"/>
</dbReference>
<dbReference type="PROSITE" id="PS51257">
    <property type="entry name" value="PROKAR_LIPOPROTEIN"/>
    <property type="match status" value="1"/>
</dbReference>
<dbReference type="Proteomes" id="UP000461768">
    <property type="component" value="Unassembled WGS sequence"/>
</dbReference>
<comment type="caution">
    <text evidence="3">The sequence shown here is derived from an EMBL/GenBank/DDBJ whole genome shotgun (WGS) entry which is preliminary data.</text>
</comment>
<keyword evidence="4" id="KW-1185">Reference proteome</keyword>
<protein>
    <recommendedName>
        <fullName evidence="5">Lipoprotein</fullName>
    </recommendedName>
</protein>
<dbReference type="RefSeq" id="WP_151145054.1">
    <property type="nucleotide sequence ID" value="NZ_WAGX01000005.1"/>
</dbReference>
<feature type="signal peptide" evidence="2">
    <location>
        <begin position="1"/>
        <end position="24"/>
    </location>
</feature>
<evidence type="ECO:0000313" key="3">
    <source>
        <dbReference type="EMBL" id="KAB1438140.1"/>
    </source>
</evidence>
<feature type="compositionally biased region" description="Basic and acidic residues" evidence="1">
    <location>
        <begin position="48"/>
        <end position="62"/>
    </location>
</feature>
<sequence>MKNKQRRLCINAILVLISVLLLTACNKESKNQATNEDRTKETQTQSTDDSKEEIKKKSSKENRYVPDKETVLRMREIALEGMTTEQRKSLTDLVKTSNMDLENSIFYNDLWKRLSDPKDLIWNYVDKVGEIQIGWAFEPTEVSQEESGLTKEEYEQTYGKPVMVENEKNADSYIELIDELSLTINNEDLKADLFTIKDSLTKVKENHDVNEIVKIYKLLHDMDYFLLRYGIEDVGKDVRDQSTISKYYGVLRIYESAQNTNTNSK</sequence>
<feature type="compositionally biased region" description="Basic and acidic residues" evidence="1">
    <location>
        <begin position="30"/>
        <end position="41"/>
    </location>
</feature>
<feature type="region of interest" description="Disordered" evidence="1">
    <location>
        <begin position="30"/>
        <end position="62"/>
    </location>
</feature>
<reference evidence="3 4" key="1">
    <citation type="submission" date="2019-09" db="EMBL/GenBank/DDBJ databases">
        <authorList>
            <person name="Valk L.C."/>
        </authorList>
    </citation>
    <scope>NUCLEOTIDE SEQUENCE [LARGE SCALE GENOMIC DNA]</scope>
    <source>
        <strain evidence="3">GalUA</strain>
    </source>
</reference>
<gene>
    <name evidence="3" type="ORF">F7O84_11310</name>
</gene>
<feature type="chain" id="PRO_5039218545" description="Lipoprotein" evidence="2">
    <location>
        <begin position="25"/>
        <end position="265"/>
    </location>
</feature>
<evidence type="ECO:0000313" key="4">
    <source>
        <dbReference type="Proteomes" id="UP000461768"/>
    </source>
</evidence>
<evidence type="ECO:0000256" key="2">
    <source>
        <dbReference type="SAM" id="SignalP"/>
    </source>
</evidence>